<feature type="transmembrane region" description="Helical" evidence="8">
    <location>
        <begin position="242"/>
        <end position="260"/>
    </location>
</feature>
<sequence length="374" mass="41540">MNLEKNKKTIMFLIFYTVILVFALINIESILEFLKYILKILSPFIIGCFIAFILNVLLNNIENKLFKKLNEKNSKIWAKIKRPLSLTLSLLIIIGVIAIVFILIIPELANTITIFTNNLDNYKNESLNFLNNFGINDSQIKDFFENLSLIKDDILSYLSQNKESIISGTIGVASTILGTITNITIGIVFALYILVKKEDLQRQVKEIAKAYLPNKKRKKLEEVSHLSFVTFSNFITGQVTEAFIIGILCFIGMLILNIPYSGAISALVGFTALIPVFGAFIGTIIGAFLILMVSPIKTIIFILFIIILQQIEGNLIYPKVVGKSVGLPGIWVLVAVTVGASISGILGMLISVPLCSVIYSLIKTSVKEKNKSKH</sequence>
<gene>
    <name evidence="9" type="ORF">IAB27_04595</name>
</gene>
<feature type="transmembrane region" description="Helical" evidence="8">
    <location>
        <begin position="266"/>
        <end position="291"/>
    </location>
</feature>
<organism evidence="9 10">
    <name type="scientific">Candidatus Coprosoma intestinipullorum</name>
    <dbReference type="NCBI Taxonomy" id="2840752"/>
    <lineage>
        <taxon>Bacteria</taxon>
        <taxon>Bacillati</taxon>
        <taxon>Bacillota</taxon>
        <taxon>Bacillota incertae sedis</taxon>
        <taxon>Candidatus Coprosoma</taxon>
    </lineage>
</organism>
<comment type="caution">
    <text evidence="9">The sequence shown here is derived from an EMBL/GenBank/DDBJ whole genome shotgun (WGS) entry which is preliminary data.</text>
</comment>
<evidence type="ECO:0000256" key="1">
    <source>
        <dbReference type="ARBA" id="ARBA00004651"/>
    </source>
</evidence>
<feature type="transmembrane region" description="Helical" evidence="8">
    <location>
        <begin position="298"/>
        <end position="317"/>
    </location>
</feature>
<protein>
    <submittedName>
        <fullName evidence="9">AI-2E family transporter</fullName>
    </submittedName>
</protein>
<dbReference type="GO" id="GO:0055085">
    <property type="term" value="P:transmembrane transport"/>
    <property type="evidence" value="ECO:0007669"/>
    <property type="project" value="TreeGrafter"/>
</dbReference>
<feature type="transmembrane region" description="Helical" evidence="8">
    <location>
        <begin position="329"/>
        <end position="362"/>
    </location>
</feature>
<evidence type="ECO:0000256" key="7">
    <source>
        <dbReference type="ARBA" id="ARBA00023136"/>
    </source>
</evidence>
<evidence type="ECO:0000256" key="8">
    <source>
        <dbReference type="SAM" id="Phobius"/>
    </source>
</evidence>
<reference evidence="9" key="1">
    <citation type="submission" date="2020-10" db="EMBL/GenBank/DDBJ databases">
        <authorList>
            <person name="Gilroy R."/>
        </authorList>
    </citation>
    <scope>NUCLEOTIDE SEQUENCE</scope>
    <source>
        <strain evidence="9">CHK147-3167</strain>
    </source>
</reference>
<reference evidence="9" key="2">
    <citation type="journal article" date="2021" name="PeerJ">
        <title>Extensive microbial diversity within the chicken gut microbiome revealed by metagenomics and culture.</title>
        <authorList>
            <person name="Gilroy R."/>
            <person name="Ravi A."/>
            <person name="Getino M."/>
            <person name="Pursley I."/>
            <person name="Horton D.L."/>
            <person name="Alikhan N.F."/>
            <person name="Baker D."/>
            <person name="Gharbi K."/>
            <person name="Hall N."/>
            <person name="Watson M."/>
            <person name="Adriaenssens E.M."/>
            <person name="Foster-Nyarko E."/>
            <person name="Jarju S."/>
            <person name="Secka A."/>
            <person name="Antonio M."/>
            <person name="Oren A."/>
            <person name="Chaudhuri R.R."/>
            <person name="La Ragione R."/>
            <person name="Hildebrand F."/>
            <person name="Pallen M.J."/>
        </authorList>
    </citation>
    <scope>NUCLEOTIDE SEQUENCE</scope>
    <source>
        <strain evidence="9">CHK147-3167</strain>
    </source>
</reference>
<dbReference type="Pfam" id="PF01594">
    <property type="entry name" value="AI-2E_transport"/>
    <property type="match status" value="1"/>
</dbReference>
<feature type="transmembrane region" description="Helical" evidence="8">
    <location>
        <begin position="84"/>
        <end position="105"/>
    </location>
</feature>
<name>A0A9D0ZQP7_9FIRM</name>
<keyword evidence="3" id="KW-0813">Transport</keyword>
<keyword evidence="4" id="KW-1003">Cell membrane</keyword>
<proteinExistence type="inferred from homology"/>
<feature type="transmembrane region" description="Helical" evidence="8">
    <location>
        <begin position="165"/>
        <end position="195"/>
    </location>
</feature>
<comment type="similarity">
    <text evidence="2">Belongs to the autoinducer-2 exporter (AI-2E) (TC 2.A.86) family.</text>
</comment>
<dbReference type="GO" id="GO:0005886">
    <property type="term" value="C:plasma membrane"/>
    <property type="evidence" value="ECO:0007669"/>
    <property type="project" value="UniProtKB-SubCell"/>
</dbReference>
<evidence type="ECO:0000256" key="3">
    <source>
        <dbReference type="ARBA" id="ARBA00022448"/>
    </source>
</evidence>
<dbReference type="EMBL" id="DVFV01000084">
    <property type="protein sequence ID" value="HIQ90884.1"/>
    <property type="molecule type" value="Genomic_DNA"/>
</dbReference>
<evidence type="ECO:0000313" key="9">
    <source>
        <dbReference type="EMBL" id="HIQ90884.1"/>
    </source>
</evidence>
<dbReference type="PANTHER" id="PTHR21716">
    <property type="entry name" value="TRANSMEMBRANE PROTEIN"/>
    <property type="match status" value="1"/>
</dbReference>
<comment type="subcellular location">
    <subcellularLocation>
        <location evidence="1">Cell membrane</location>
        <topology evidence="1">Multi-pass membrane protein</topology>
    </subcellularLocation>
</comment>
<keyword evidence="7 8" id="KW-0472">Membrane</keyword>
<evidence type="ECO:0000313" key="10">
    <source>
        <dbReference type="Proteomes" id="UP000886786"/>
    </source>
</evidence>
<evidence type="ECO:0000256" key="6">
    <source>
        <dbReference type="ARBA" id="ARBA00022989"/>
    </source>
</evidence>
<evidence type="ECO:0000256" key="2">
    <source>
        <dbReference type="ARBA" id="ARBA00009773"/>
    </source>
</evidence>
<dbReference type="PANTHER" id="PTHR21716:SF53">
    <property type="entry name" value="PERMEASE PERM-RELATED"/>
    <property type="match status" value="1"/>
</dbReference>
<feature type="transmembrane region" description="Helical" evidence="8">
    <location>
        <begin position="12"/>
        <end position="31"/>
    </location>
</feature>
<evidence type="ECO:0000256" key="5">
    <source>
        <dbReference type="ARBA" id="ARBA00022692"/>
    </source>
</evidence>
<keyword evidence="5 8" id="KW-0812">Transmembrane</keyword>
<keyword evidence="6 8" id="KW-1133">Transmembrane helix</keyword>
<dbReference type="InterPro" id="IPR002549">
    <property type="entry name" value="AI-2E-like"/>
</dbReference>
<dbReference type="AlphaFoldDB" id="A0A9D0ZQP7"/>
<accession>A0A9D0ZQP7</accession>
<dbReference type="Proteomes" id="UP000886786">
    <property type="component" value="Unassembled WGS sequence"/>
</dbReference>
<feature type="transmembrane region" description="Helical" evidence="8">
    <location>
        <begin position="37"/>
        <end position="58"/>
    </location>
</feature>
<evidence type="ECO:0000256" key="4">
    <source>
        <dbReference type="ARBA" id="ARBA00022475"/>
    </source>
</evidence>